<protein>
    <submittedName>
        <fullName evidence="2">Uncharacterized protein</fullName>
    </submittedName>
</protein>
<reference evidence="2" key="2">
    <citation type="journal article" date="2015" name="Data Brief">
        <title>Shoot transcriptome of the giant reed, Arundo donax.</title>
        <authorList>
            <person name="Barrero R.A."/>
            <person name="Guerrero F.D."/>
            <person name="Moolhuijzen P."/>
            <person name="Goolsby J.A."/>
            <person name="Tidwell J."/>
            <person name="Bellgard S.E."/>
            <person name="Bellgard M.I."/>
        </authorList>
    </citation>
    <scope>NUCLEOTIDE SEQUENCE</scope>
    <source>
        <tissue evidence="2">Shoot tissue taken approximately 20 cm above the soil surface</tissue>
    </source>
</reference>
<organism evidence="2">
    <name type="scientific">Arundo donax</name>
    <name type="common">Giant reed</name>
    <name type="synonym">Donax arundinaceus</name>
    <dbReference type="NCBI Taxonomy" id="35708"/>
    <lineage>
        <taxon>Eukaryota</taxon>
        <taxon>Viridiplantae</taxon>
        <taxon>Streptophyta</taxon>
        <taxon>Embryophyta</taxon>
        <taxon>Tracheophyta</taxon>
        <taxon>Spermatophyta</taxon>
        <taxon>Magnoliopsida</taxon>
        <taxon>Liliopsida</taxon>
        <taxon>Poales</taxon>
        <taxon>Poaceae</taxon>
        <taxon>PACMAD clade</taxon>
        <taxon>Arundinoideae</taxon>
        <taxon>Arundineae</taxon>
        <taxon>Arundo</taxon>
    </lineage>
</organism>
<feature type="region of interest" description="Disordered" evidence="1">
    <location>
        <begin position="1"/>
        <end position="35"/>
    </location>
</feature>
<evidence type="ECO:0000313" key="2">
    <source>
        <dbReference type="EMBL" id="JAD92824.1"/>
    </source>
</evidence>
<sequence length="35" mass="4024">MVPPWIRSSPSHTSHRTRMTPSRTKSECPSTRAEQ</sequence>
<evidence type="ECO:0000256" key="1">
    <source>
        <dbReference type="SAM" id="MobiDB-lite"/>
    </source>
</evidence>
<proteinExistence type="predicted"/>
<dbReference type="AlphaFoldDB" id="A0A0A9DW80"/>
<dbReference type="EMBL" id="GBRH01205071">
    <property type="protein sequence ID" value="JAD92824.1"/>
    <property type="molecule type" value="Transcribed_RNA"/>
</dbReference>
<feature type="compositionally biased region" description="Polar residues" evidence="1">
    <location>
        <begin position="19"/>
        <end position="29"/>
    </location>
</feature>
<reference evidence="2" key="1">
    <citation type="submission" date="2014-09" db="EMBL/GenBank/DDBJ databases">
        <authorList>
            <person name="Magalhaes I.L.F."/>
            <person name="Oliveira U."/>
            <person name="Santos F.R."/>
            <person name="Vidigal T.H.D.A."/>
            <person name="Brescovit A.D."/>
            <person name="Santos A.J."/>
        </authorList>
    </citation>
    <scope>NUCLEOTIDE SEQUENCE</scope>
    <source>
        <tissue evidence="2">Shoot tissue taken approximately 20 cm above the soil surface</tissue>
    </source>
</reference>
<name>A0A0A9DW80_ARUDO</name>
<accession>A0A0A9DW80</accession>